<protein>
    <submittedName>
        <fullName evidence="1">Uncharacterized protein</fullName>
    </submittedName>
</protein>
<accession>A0A7D7LF53</accession>
<dbReference type="EMBL" id="CP054698">
    <property type="protein sequence ID" value="QMS91518.1"/>
    <property type="molecule type" value="Genomic_DNA"/>
</dbReference>
<sequence>MHFQNLGIHQQTKILDSFKLAIGYDTAMTTLCQSLVSQGFKSRAAKFLIWWLGIKWV</sequence>
<dbReference type="Proteomes" id="UP000514713">
    <property type="component" value="Chromosome"/>
</dbReference>
<proteinExistence type="predicted"/>
<gene>
    <name evidence="1" type="ORF">HUN01_29425</name>
</gene>
<dbReference type="AlphaFoldDB" id="A0A7D7LF53"/>
<dbReference type="KEGG" id="ned:HUN01_29425"/>
<evidence type="ECO:0000313" key="1">
    <source>
        <dbReference type="EMBL" id="QMS91518.1"/>
    </source>
</evidence>
<keyword evidence="2" id="KW-1185">Reference proteome</keyword>
<organism evidence="1 2">
    <name type="scientific">Nostoc edaphicum CCNP1411</name>
    <dbReference type="NCBI Taxonomy" id="1472755"/>
    <lineage>
        <taxon>Bacteria</taxon>
        <taxon>Bacillati</taxon>
        <taxon>Cyanobacteriota</taxon>
        <taxon>Cyanophyceae</taxon>
        <taxon>Nostocales</taxon>
        <taxon>Nostocaceae</taxon>
        <taxon>Nostoc</taxon>
    </lineage>
</organism>
<name>A0A7D7LF53_9NOSO</name>
<reference evidence="2" key="1">
    <citation type="submission" date="2020-06" db="EMBL/GenBank/DDBJ databases">
        <title>Nostoc edaphicum CCNP1411 genome.</title>
        <authorList>
            <person name="Fidor A."/>
            <person name="Grabski M."/>
            <person name="Gawor J."/>
            <person name="Gromadka R."/>
            <person name="Wegrzyn G."/>
            <person name="Mazur-Marzec H."/>
        </authorList>
    </citation>
    <scope>NUCLEOTIDE SEQUENCE [LARGE SCALE GENOMIC DNA]</scope>
    <source>
        <strain evidence="2">CCNP1411</strain>
    </source>
</reference>
<dbReference type="RefSeq" id="WP_181929134.1">
    <property type="nucleotide sequence ID" value="NZ_CP054698.1"/>
</dbReference>
<evidence type="ECO:0000313" key="2">
    <source>
        <dbReference type="Proteomes" id="UP000514713"/>
    </source>
</evidence>